<organism evidence="1 2">
    <name type="scientific">Hyaloscypha variabilis (strain UAMH 11265 / GT02V1 / F)</name>
    <name type="common">Meliniomyces variabilis</name>
    <dbReference type="NCBI Taxonomy" id="1149755"/>
    <lineage>
        <taxon>Eukaryota</taxon>
        <taxon>Fungi</taxon>
        <taxon>Dikarya</taxon>
        <taxon>Ascomycota</taxon>
        <taxon>Pezizomycotina</taxon>
        <taxon>Leotiomycetes</taxon>
        <taxon>Helotiales</taxon>
        <taxon>Hyaloscyphaceae</taxon>
        <taxon>Hyaloscypha</taxon>
        <taxon>Hyaloscypha variabilis</taxon>
    </lineage>
</organism>
<reference evidence="1 2" key="1">
    <citation type="submission" date="2016-04" db="EMBL/GenBank/DDBJ databases">
        <title>A degradative enzymes factory behind the ericoid mycorrhizal symbiosis.</title>
        <authorList>
            <consortium name="DOE Joint Genome Institute"/>
            <person name="Martino E."/>
            <person name="Morin E."/>
            <person name="Grelet G."/>
            <person name="Kuo A."/>
            <person name="Kohler A."/>
            <person name="Daghino S."/>
            <person name="Barry K."/>
            <person name="Choi C."/>
            <person name="Cichocki N."/>
            <person name="Clum A."/>
            <person name="Copeland A."/>
            <person name="Hainaut M."/>
            <person name="Haridas S."/>
            <person name="Labutti K."/>
            <person name="Lindquist E."/>
            <person name="Lipzen A."/>
            <person name="Khouja H.-R."/>
            <person name="Murat C."/>
            <person name="Ohm R."/>
            <person name="Olson A."/>
            <person name="Spatafora J."/>
            <person name="Veneault-Fourrey C."/>
            <person name="Henrissat B."/>
            <person name="Grigoriev I."/>
            <person name="Martin F."/>
            <person name="Perotto S."/>
        </authorList>
    </citation>
    <scope>NUCLEOTIDE SEQUENCE [LARGE SCALE GENOMIC DNA]</scope>
    <source>
        <strain evidence="1 2">F</strain>
    </source>
</reference>
<keyword evidence="2" id="KW-1185">Reference proteome</keyword>
<name>A0A2J6RHA1_HYAVF</name>
<protein>
    <submittedName>
        <fullName evidence="1">Uncharacterized protein</fullName>
    </submittedName>
</protein>
<proteinExistence type="predicted"/>
<evidence type="ECO:0000313" key="2">
    <source>
        <dbReference type="Proteomes" id="UP000235786"/>
    </source>
</evidence>
<evidence type="ECO:0000313" key="1">
    <source>
        <dbReference type="EMBL" id="PMD37869.1"/>
    </source>
</evidence>
<gene>
    <name evidence="1" type="ORF">L207DRAFT_57920</name>
</gene>
<dbReference type="EMBL" id="KZ613948">
    <property type="protein sequence ID" value="PMD37869.1"/>
    <property type="molecule type" value="Genomic_DNA"/>
</dbReference>
<dbReference type="Proteomes" id="UP000235786">
    <property type="component" value="Unassembled WGS sequence"/>
</dbReference>
<accession>A0A2J6RHA1</accession>
<sequence length="219" mass="24391">MRGHSVWGRGRIGMDGGMGGLGERCERGMGMDGKGIHLDGCGSECKGREVREVRIAGWSGALFRLRSSRLVSSCSLGARSEFGEGEVGYRKEGLCCDCVPVRRYRVCAAARTHSRMYVRSVVCVFLVLDKVRHTYEIDSEGGREGDGRRQADVEAVFGTVNEMIAVQWVRTTRSEDPECEPRVAADGVPRDKMNKDFRCKCVFWIISLHLVSGFRFTLL</sequence>
<dbReference type="AlphaFoldDB" id="A0A2J6RHA1"/>